<dbReference type="PANTHER" id="PTHR34427:SF5">
    <property type="entry name" value="DUF4283 DOMAIN-CONTAINING PROTEIN"/>
    <property type="match status" value="1"/>
</dbReference>
<organism evidence="1 2">
    <name type="scientific">Vitis vinifera</name>
    <name type="common">Grape</name>
    <dbReference type="NCBI Taxonomy" id="29760"/>
    <lineage>
        <taxon>Eukaryota</taxon>
        <taxon>Viridiplantae</taxon>
        <taxon>Streptophyta</taxon>
        <taxon>Embryophyta</taxon>
        <taxon>Tracheophyta</taxon>
        <taxon>Spermatophyta</taxon>
        <taxon>Magnoliopsida</taxon>
        <taxon>eudicotyledons</taxon>
        <taxon>Gunneridae</taxon>
        <taxon>Pentapetalae</taxon>
        <taxon>rosids</taxon>
        <taxon>Vitales</taxon>
        <taxon>Vitaceae</taxon>
        <taxon>Viteae</taxon>
        <taxon>Vitis</taxon>
    </lineage>
</organism>
<sequence length="202" mass="23371">MEWSYATEVMEGILSPSNGWKVEELIGVECYCNVARRLILARCPPWRQGEERFRSLQKGKVVSNGGKGGGVLILFKFDSFEDAKEVMHRDLRRFLNKLSLQRWSLKMVCSRSDLHAKEVWVRLVRLPLHLWEMTLFKYLGDCCESFVAVDEDIVSRHNLQWTRILVRLDGKKVLGSLQVVVGRLSTIRFSCGGRPRLGYLRL</sequence>
<gene>
    <name evidence="1" type="ORF">CK203_089852</name>
</gene>
<evidence type="ECO:0000313" key="2">
    <source>
        <dbReference type="Proteomes" id="UP000288805"/>
    </source>
</evidence>
<proteinExistence type="predicted"/>
<evidence type="ECO:0000313" key="1">
    <source>
        <dbReference type="EMBL" id="RVW29974.1"/>
    </source>
</evidence>
<accession>A0A438D3E3</accession>
<reference evidence="1 2" key="1">
    <citation type="journal article" date="2018" name="PLoS Genet.">
        <title>Population sequencing reveals clonal diversity and ancestral inbreeding in the grapevine cultivar Chardonnay.</title>
        <authorList>
            <person name="Roach M.J."/>
            <person name="Johnson D.L."/>
            <person name="Bohlmann J."/>
            <person name="van Vuuren H.J."/>
            <person name="Jones S.J."/>
            <person name="Pretorius I.S."/>
            <person name="Schmidt S.A."/>
            <person name="Borneman A.R."/>
        </authorList>
    </citation>
    <scope>NUCLEOTIDE SEQUENCE [LARGE SCALE GENOMIC DNA]</scope>
    <source>
        <strain evidence="2">cv. Chardonnay</strain>
        <tissue evidence="1">Leaf</tissue>
    </source>
</reference>
<dbReference type="EMBL" id="QGNW01001817">
    <property type="protein sequence ID" value="RVW29974.1"/>
    <property type="molecule type" value="Genomic_DNA"/>
</dbReference>
<protein>
    <submittedName>
        <fullName evidence="1">Uncharacterized protein</fullName>
    </submittedName>
</protein>
<dbReference type="PANTHER" id="PTHR34427">
    <property type="entry name" value="DUF4283 DOMAIN PROTEIN"/>
    <property type="match status" value="1"/>
</dbReference>
<dbReference type="Proteomes" id="UP000288805">
    <property type="component" value="Unassembled WGS sequence"/>
</dbReference>
<name>A0A438D3E3_VITVI</name>
<comment type="caution">
    <text evidence="1">The sequence shown here is derived from an EMBL/GenBank/DDBJ whole genome shotgun (WGS) entry which is preliminary data.</text>
</comment>
<dbReference type="AlphaFoldDB" id="A0A438D3E3"/>